<keyword evidence="3" id="KW-1185">Reference proteome</keyword>
<evidence type="ECO:0008006" key="4">
    <source>
        <dbReference type="Google" id="ProtNLM"/>
    </source>
</evidence>
<name>A0ABV8LKN0_9ACTN</name>
<feature type="chain" id="PRO_5047342342" description="Secreted protein" evidence="1">
    <location>
        <begin position="28"/>
        <end position="133"/>
    </location>
</feature>
<proteinExistence type="predicted"/>
<sequence>MKWTRRWALGVAATVLVVAGTAAPAHASTNIGWMYTQGANGKAYFDADVAGWTGAEQITVCDIDTDGHSVRAYLYNENTGRLIEWIGDSQNDGSCVSVAYNMVTDEVLVELAVCDYEASTGKVWDCASARGWS</sequence>
<evidence type="ECO:0000256" key="1">
    <source>
        <dbReference type="SAM" id="SignalP"/>
    </source>
</evidence>
<keyword evidence="1" id="KW-0732">Signal</keyword>
<protein>
    <recommendedName>
        <fullName evidence="4">Secreted protein</fullName>
    </recommendedName>
</protein>
<dbReference type="EMBL" id="JBHSAY010000006">
    <property type="protein sequence ID" value="MFC4131535.1"/>
    <property type="molecule type" value="Genomic_DNA"/>
</dbReference>
<dbReference type="Proteomes" id="UP001595816">
    <property type="component" value="Unassembled WGS sequence"/>
</dbReference>
<dbReference type="RefSeq" id="WP_253755151.1">
    <property type="nucleotide sequence ID" value="NZ_JAMZDZ010000001.1"/>
</dbReference>
<comment type="caution">
    <text evidence="2">The sequence shown here is derived from an EMBL/GenBank/DDBJ whole genome shotgun (WGS) entry which is preliminary data.</text>
</comment>
<evidence type="ECO:0000313" key="3">
    <source>
        <dbReference type="Proteomes" id="UP001595816"/>
    </source>
</evidence>
<dbReference type="InterPro" id="IPR006311">
    <property type="entry name" value="TAT_signal"/>
</dbReference>
<dbReference type="PROSITE" id="PS51318">
    <property type="entry name" value="TAT"/>
    <property type="match status" value="1"/>
</dbReference>
<feature type="signal peptide" evidence="1">
    <location>
        <begin position="1"/>
        <end position="27"/>
    </location>
</feature>
<accession>A0ABV8LKN0</accession>
<evidence type="ECO:0000313" key="2">
    <source>
        <dbReference type="EMBL" id="MFC4131535.1"/>
    </source>
</evidence>
<organism evidence="2 3">
    <name type="scientific">Hamadaea flava</name>
    <dbReference type="NCBI Taxonomy" id="1742688"/>
    <lineage>
        <taxon>Bacteria</taxon>
        <taxon>Bacillati</taxon>
        <taxon>Actinomycetota</taxon>
        <taxon>Actinomycetes</taxon>
        <taxon>Micromonosporales</taxon>
        <taxon>Micromonosporaceae</taxon>
        <taxon>Hamadaea</taxon>
    </lineage>
</organism>
<reference evidence="3" key="1">
    <citation type="journal article" date="2019" name="Int. J. Syst. Evol. Microbiol.">
        <title>The Global Catalogue of Microorganisms (GCM) 10K type strain sequencing project: providing services to taxonomists for standard genome sequencing and annotation.</title>
        <authorList>
            <consortium name="The Broad Institute Genomics Platform"/>
            <consortium name="The Broad Institute Genome Sequencing Center for Infectious Disease"/>
            <person name="Wu L."/>
            <person name="Ma J."/>
        </authorList>
    </citation>
    <scope>NUCLEOTIDE SEQUENCE [LARGE SCALE GENOMIC DNA]</scope>
    <source>
        <strain evidence="3">CGMCC 4.7289</strain>
    </source>
</reference>
<gene>
    <name evidence="2" type="ORF">ACFOZ4_13070</name>
</gene>